<dbReference type="AlphaFoldDB" id="A0A2C6DRA5"/>
<accession>A0A2C6DRA5</accession>
<protein>
    <recommendedName>
        <fullName evidence="1">HicB-like antitoxin of toxin-antitoxin system domain-containing protein</fullName>
    </recommendedName>
</protein>
<dbReference type="EMBL" id="PDDX01000001">
    <property type="protein sequence ID" value="PHI31351.1"/>
    <property type="molecule type" value="Genomic_DNA"/>
</dbReference>
<gene>
    <name evidence="2" type="ORF">CRN84_19410</name>
</gene>
<evidence type="ECO:0000259" key="1">
    <source>
        <dbReference type="Pfam" id="PF15970"/>
    </source>
</evidence>
<keyword evidence="3" id="KW-1185">Reference proteome</keyword>
<dbReference type="RefSeq" id="WP_029093507.1">
    <property type="nucleotide sequence ID" value="NZ_PDDX01000001.1"/>
</dbReference>
<name>A0A2C6DRA5_9GAMM</name>
<dbReference type="InterPro" id="IPR031807">
    <property type="entry name" value="HicB-like"/>
</dbReference>
<dbReference type="OrthoDB" id="5772151at2"/>
<proteinExistence type="predicted"/>
<reference evidence="3" key="1">
    <citation type="submission" date="2017-09" db="EMBL/GenBank/DDBJ databases">
        <title>FDA dAtabase for Regulatory Grade micrObial Sequences (FDA-ARGOS): Supporting development and validation of Infectious Disease Dx tests.</title>
        <authorList>
            <person name="Minogue T."/>
            <person name="Wolcott M."/>
            <person name="Wasieloski L."/>
            <person name="Aguilar W."/>
            <person name="Moore D."/>
            <person name="Tallon L."/>
            <person name="Sadzewicz L."/>
            <person name="Ott S."/>
            <person name="Zhao X."/>
            <person name="Nagaraj S."/>
            <person name="Vavikolanu K."/>
            <person name="Aluvathingal J."/>
            <person name="Nadendla S."/>
            <person name="Sichtig H."/>
        </authorList>
    </citation>
    <scope>NUCLEOTIDE SEQUENCE [LARGE SCALE GENOMIC DNA]</scope>
    <source>
        <strain evidence="3">FDAARGOS_387</strain>
    </source>
</reference>
<evidence type="ECO:0000313" key="3">
    <source>
        <dbReference type="Proteomes" id="UP000224974"/>
    </source>
</evidence>
<evidence type="ECO:0000313" key="2">
    <source>
        <dbReference type="EMBL" id="PHI31351.1"/>
    </source>
</evidence>
<dbReference type="STRING" id="1111728.GCA_000427805_03839"/>
<organism evidence="2 3">
    <name type="scientific">Budvicia aquatica</name>
    <dbReference type="NCBI Taxonomy" id="82979"/>
    <lineage>
        <taxon>Bacteria</taxon>
        <taxon>Pseudomonadati</taxon>
        <taxon>Pseudomonadota</taxon>
        <taxon>Gammaproteobacteria</taxon>
        <taxon>Enterobacterales</taxon>
        <taxon>Budviciaceae</taxon>
        <taxon>Budvicia</taxon>
    </lineage>
</organism>
<comment type="caution">
    <text evidence="2">The sequence shown here is derived from an EMBL/GenBank/DDBJ whole genome shotgun (WGS) entry which is preliminary data.</text>
</comment>
<dbReference type="Pfam" id="PF15970">
    <property type="entry name" value="HicB-like_2"/>
    <property type="match status" value="1"/>
</dbReference>
<sequence>MFKYSASVSFDKDTETYEISYKDFKNVYAVAYSEDDIELQAMDGLLAGIAEHIDCRIPIPEPSAHESGEIIIVLPILTCLKITLHNAMIQTGTRKIDLARKLNQKGPQVDRLLDITHASKVETLEQALFLLGYEVFVSVKKSKK</sequence>
<dbReference type="Proteomes" id="UP000224974">
    <property type="component" value="Unassembled WGS sequence"/>
</dbReference>
<feature type="domain" description="HicB-like antitoxin of toxin-antitoxin system" evidence="1">
    <location>
        <begin position="4"/>
        <end position="81"/>
    </location>
</feature>